<protein>
    <submittedName>
        <fullName evidence="1">Uncharacterized protein</fullName>
    </submittedName>
</protein>
<reference evidence="1 2" key="1">
    <citation type="submission" date="2020-09" db="EMBL/GenBank/DDBJ databases">
        <title>De no assembly of potato wild relative species, Solanum commersonii.</title>
        <authorList>
            <person name="Cho K."/>
        </authorList>
    </citation>
    <scope>NUCLEOTIDE SEQUENCE [LARGE SCALE GENOMIC DNA]</scope>
    <source>
        <strain evidence="1">LZ3.2</strain>
        <tissue evidence="1">Leaf</tissue>
    </source>
</reference>
<gene>
    <name evidence="1" type="ORF">H5410_027213</name>
</gene>
<comment type="caution">
    <text evidence="1">The sequence shown here is derived from an EMBL/GenBank/DDBJ whole genome shotgun (WGS) entry which is preliminary data.</text>
</comment>
<evidence type="ECO:0000313" key="2">
    <source>
        <dbReference type="Proteomes" id="UP000824120"/>
    </source>
</evidence>
<dbReference type="Proteomes" id="UP000824120">
    <property type="component" value="Chromosome 5"/>
</dbReference>
<organism evidence="1 2">
    <name type="scientific">Solanum commersonii</name>
    <name type="common">Commerson's wild potato</name>
    <name type="synonym">Commerson's nightshade</name>
    <dbReference type="NCBI Taxonomy" id="4109"/>
    <lineage>
        <taxon>Eukaryota</taxon>
        <taxon>Viridiplantae</taxon>
        <taxon>Streptophyta</taxon>
        <taxon>Embryophyta</taxon>
        <taxon>Tracheophyta</taxon>
        <taxon>Spermatophyta</taxon>
        <taxon>Magnoliopsida</taxon>
        <taxon>eudicotyledons</taxon>
        <taxon>Gunneridae</taxon>
        <taxon>Pentapetalae</taxon>
        <taxon>asterids</taxon>
        <taxon>lamiids</taxon>
        <taxon>Solanales</taxon>
        <taxon>Solanaceae</taxon>
        <taxon>Solanoideae</taxon>
        <taxon>Solaneae</taxon>
        <taxon>Solanum</taxon>
    </lineage>
</organism>
<proteinExistence type="predicted"/>
<name>A0A9J5YYM1_SOLCO</name>
<dbReference type="AlphaFoldDB" id="A0A9J5YYM1"/>
<sequence>MCIICYQQYPLRRLFYCRLRSNGPKDYAQVPKKHLGYLKQWTPKFSASGLRISQIGLKMLQQLLGKHKLNAYTEISRSRIKVMKAGKEFIQLYLLNLSPQKENGLPKVGKDRLQ</sequence>
<accession>A0A9J5YYM1</accession>
<keyword evidence="2" id="KW-1185">Reference proteome</keyword>
<dbReference type="EMBL" id="JACXVP010000005">
    <property type="protein sequence ID" value="KAG5605721.1"/>
    <property type="molecule type" value="Genomic_DNA"/>
</dbReference>
<evidence type="ECO:0000313" key="1">
    <source>
        <dbReference type="EMBL" id="KAG5605721.1"/>
    </source>
</evidence>